<sequence>MASGGFGHGMPHQDYDPPQPHNPGITFSRVNRTRPRRCSQQNNSAPSIHIDMFKWLTEVLQYLGGSSLQVVTTERQQFKKITISFKIPSRQDVGALIQIVASGKESPVQMTYERRAIEVCLLELQNYGYLIPDLSWFKIKALQHNQQDIVTLCETLSRENLYDIDIFGNTFTAMSLEKILCQAVEQLGYYSTEYGLVYIREGLYQSSY</sequence>
<evidence type="ECO:0000313" key="2">
    <source>
        <dbReference type="EMBL" id="KAG2557205.1"/>
    </source>
</evidence>
<comment type="caution">
    <text evidence="2">The sequence shown here is derived from an EMBL/GenBank/DDBJ whole genome shotgun (WGS) entry which is preliminary data.</text>
</comment>
<protein>
    <submittedName>
        <fullName evidence="2">Uncharacterized protein</fullName>
    </submittedName>
</protein>
<feature type="region of interest" description="Disordered" evidence="1">
    <location>
        <begin position="1"/>
        <end position="43"/>
    </location>
</feature>
<accession>A0A8T0P8P1</accession>
<reference evidence="2" key="1">
    <citation type="submission" date="2020-05" db="EMBL/GenBank/DDBJ databases">
        <title>WGS assembly of Panicum virgatum.</title>
        <authorList>
            <person name="Lovell J.T."/>
            <person name="Jenkins J."/>
            <person name="Shu S."/>
            <person name="Juenger T.E."/>
            <person name="Schmutz J."/>
        </authorList>
    </citation>
    <scope>NUCLEOTIDE SEQUENCE</scope>
    <source>
        <strain evidence="2">AP13</strain>
    </source>
</reference>
<dbReference type="AlphaFoldDB" id="A0A8T0P8P1"/>
<gene>
    <name evidence="2" type="ORF">PVAP13_8NG088400</name>
</gene>
<evidence type="ECO:0000256" key="1">
    <source>
        <dbReference type="SAM" id="MobiDB-lite"/>
    </source>
</evidence>
<evidence type="ECO:0000313" key="3">
    <source>
        <dbReference type="Proteomes" id="UP000823388"/>
    </source>
</evidence>
<dbReference type="EMBL" id="CM029052">
    <property type="protein sequence ID" value="KAG2557205.1"/>
    <property type="molecule type" value="Genomic_DNA"/>
</dbReference>
<proteinExistence type="predicted"/>
<dbReference type="Proteomes" id="UP000823388">
    <property type="component" value="Chromosome 8N"/>
</dbReference>
<organism evidence="2 3">
    <name type="scientific">Panicum virgatum</name>
    <name type="common">Blackwell switchgrass</name>
    <dbReference type="NCBI Taxonomy" id="38727"/>
    <lineage>
        <taxon>Eukaryota</taxon>
        <taxon>Viridiplantae</taxon>
        <taxon>Streptophyta</taxon>
        <taxon>Embryophyta</taxon>
        <taxon>Tracheophyta</taxon>
        <taxon>Spermatophyta</taxon>
        <taxon>Magnoliopsida</taxon>
        <taxon>Liliopsida</taxon>
        <taxon>Poales</taxon>
        <taxon>Poaceae</taxon>
        <taxon>PACMAD clade</taxon>
        <taxon>Panicoideae</taxon>
        <taxon>Panicodae</taxon>
        <taxon>Paniceae</taxon>
        <taxon>Panicinae</taxon>
        <taxon>Panicum</taxon>
        <taxon>Panicum sect. Hiantes</taxon>
    </lineage>
</organism>
<name>A0A8T0P8P1_PANVG</name>
<keyword evidence="3" id="KW-1185">Reference proteome</keyword>